<reference evidence="3 4" key="1">
    <citation type="submission" date="2020-08" db="EMBL/GenBank/DDBJ databases">
        <title>Genomic Encyclopedia of Archaeal and Bacterial Type Strains, Phase II (KMG-II): from individual species to whole genera.</title>
        <authorList>
            <person name="Goeker M."/>
        </authorList>
    </citation>
    <scope>NUCLEOTIDE SEQUENCE [LARGE SCALE GENOMIC DNA]</scope>
    <source>
        <strain evidence="3 4">DSM 23288</strain>
    </source>
</reference>
<dbReference type="EMBL" id="JACHNU010000001">
    <property type="protein sequence ID" value="MBB4661284.1"/>
    <property type="molecule type" value="Genomic_DNA"/>
</dbReference>
<dbReference type="AlphaFoldDB" id="A0A840IAZ3"/>
<evidence type="ECO:0008006" key="5">
    <source>
        <dbReference type="Google" id="ProtNLM"/>
    </source>
</evidence>
<proteinExistence type="predicted"/>
<feature type="region of interest" description="Disordered" evidence="1">
    <location>
        <begin position="68"/>
        <end position="106"/>
    </location>
</feature>
<dbReference type="PROSITE" id="PS51257">
    <property type="entry name" value="PROKAR_LIPOPROTEIN"/>
    <property type="match status" value="1"/>
</dbReference>
<dbReference type="RefSeq" id="WP_183339320.1">
    <property type="nucleotide sequence ID" value="NZ_JACHNU010000001.1"/>
</dbReference>
<feature type="signal peptide" evidence="2">
    <location>
        <begin position="1"/>
        <end position="21"/>
    </location>
</feature>
<comment type="caution">
    <text evidence="3">The sequence shown here is derived from an EMBL/GenBank/DDBJ whole genome shotgun (WGS) entry which is preliminary data.</text>
</comment>
<protein>
    <recommendedName>
        <fullName evidence="5">Secreted protein</fullName>
    </recommendedName>
</protein>
<evidence type="ECO:0000256" key="1">
    <source>
        <dbReference type="SAM" id="MobiDB-lite"/>
    </source>
</evidence>
<name>A0A840IAZ3_9ACTN</name>
<dbReference type="CDD" id="cd14686">
    <property type="entry name" value="bZIP"/>
    <property type="match status" value="1"/>
</dbReference>
<evidence type="ECO:0000313" key="3">
    <source>
        <dbReference type="EMBL" id="MBB4661284.1"/>
    </source>
</evidence>
<organism evidence="3 4">
    <name type="scientific">Conexibacter arvalis</name>
    <dbReference type="NCBI Taxonomy" id="912552"/>
    <lineage>
        <taxon>Bacteria</taxon>
        <taxon>Bacillati</taxon>
        <taxon>Actinomycetota</taxon>
        <taxon>Thermoleophilia</taxon>
        <taxon>Solirubrobacterales</taxon>
        <taxon>Conexibacteraceae</taxon>
        <taxon>Conexibacter</taxon>
    </lineage>
</organism>
<keyword evidence="2" id="KW-0732">Signal</keyword>
<feature type="chain" id="PRO_5032549435" description="Secreted protein" evidence="2">
    <location>
        <begin position="22"/>
        <end position="170"/>
    </location>
</feature>
<sequence>MSANRLFAVAATALLASGAAAALGACGSSGDDRPSAEQVAAIKREAIREERAKQRTAQAERELKQLRREIQKLKKRGGARPAPSSGGSSGGGSSSGGSSSGGSSSCGGGVSVNSVTSCPFAANVVAAFHANGPGTVYASSPVTGQTYAMSCSGGVPTVCTGGNGAAVYIR</sequence>
<gene>
    <name evidence="3" type="ORF">BDZ31_000857</name>
</gene>
<feature type="compositionally biased region" description="Gly residues" evidence="1">
    <location>
        <begin position="87"/>
        <end position="106"/>
    </location>
</feature>
<evidence type="ECO:0000256" key="2">
    <source>
        <dbReference type="SAM" id="SignalP"/>
    </source>
</evidence>
<accession>A0A840IAZ3</accession>
<keyword evidence="4" id="KW-1185">Reference proteome</keyword>
<dbReference type="Proteomes" id="UP000585272">
    <property type="component" value="Unassembled WGS sequence"/>
</dbReference>
<evidence type="ECO:0000313" key="4">
    <source>
        <dbReference type="Proteomes" id="UP000585272"/>
    </source>
</evidence>